<dbReference type="AlphaFoldDB" id="A0A0G1X6W7"/>
<name>A0A0G1X6W7_UNCK3</name>
<keyword evidence="1" id="KW-0812">Transmembrane</keyword>
<evidence type="ECO:0000256" key="1">
    <source>
        <dbReference type="SAM" id="Phobius"/>
    </source>
</evidence>
<evidence type="ECO:0000313" key="2">
    <source>
        <dbReference type="EMBL" id="KKW26913.1"/>
    </source>
</evidence>
<protein>
    <submittedName>
        <fullName evidence="2">Uncharacterized protein</fullName>
    </submittedName>
</protein>
<feature type="transmembrane region" description="Helical" evidence="1">
    <location>
        <begin position="122"/>
        <end position="145"/>
    </location>
</feature>
<sequence>MSIFLGFIVLVAALLALLEIQIEGREGWAKNLPTWRLRGTWLNRLLGRQEFTGYHLHLNLLMLALFHLPVVVLGEWSWALEARVLGGMMVMSVIEDFLWFVFNPRWKLREFFAHQVPWHQLWVGPFPGFYYTGLIIGWWLIYWSYR</sequence>
<proteinExistence type="predicted"/>
<keyword evidence="1" id="KW-0472">Membrane</keyword>
<feature type="transmembrane region" description="Helical" evidence="1">
    <location>
        <begin position="53"/>
        <end position="72"/>
    </location>
</feature>
<dbReference type="EMBL" id="LCRB01000002">
    <property type="protein sequence ID" value="KKW26913.1"/>
    <property type="molecule type" value="Genomic_DNA"/>
</dbReference>
<keyword evidence="1" id="KW-1133">Transmembrane helix</keyword>
<accession>A0A0G1X6W7</accession>
<dbReference type="Proteomes" id="UP000034913">
    <property type="component" value="Unassembled WGS sequence"/>
</dbReference>
<comment type="caution">
    <text evidence="2">The sequence shown here is derived from an EMBL/GenBank/DDBJ whole genome shotgun (WGS) entry which is preliminary data.</text>
</comment>
<gene>
    <name evidence="2" type="ORF">VF00_C0002G0238</name>
</gene>
<organism evidence="2 3">
    <name type="scientific">candidate division Kazan bacterium GW2011_GWB1_52_7</name>
    <dbReference type="NCBI Taxonomy" id="1620414"/>
    <lineage>
        <taxon>Bacteria</taxon>
        <taxon>Bacteria division Kazan-3B-28</taxon>
    </lineage>
</organism>
<feature type="transmembrane region" description="Helical" evidence="1">
    <location>
        <begin position="84"/>
        <end position="102"/>
    </location>
</feature>
<reference evidence="2 3" key="1">
    <citation type="journal article" date="2015" name="Nature">
        <title>rRNA introns, odd ribosomes, and small enigmatic genomes across a large radiation of phyla.</title>
        <authorList>
            <person name="Brown C.T."/>
            <person name="Hug L.A."/>
            <person name="Thomas B.C."/>
            <person name="Sharon I."/>
            <person name="Castelle C.J."/>
            <person name="Singh A."/>
            <person name="Wilkins M.J."/>
            <person name="Williams K.H."/>
            <person name="Banfield J.F."/>
        </authorList>
    </citation>
    <scope>NUCLEOTIDE SEQUENCE [LARGE SCALE GENOMIC DNA]</scope>
</reference>
<evidence type="ECO:0000313" key="3">
    <source>
        <dbReference type="Proteomes" id="UP000034913"/>
    </source>
</evidence>